<evidence type="ECO:0000259" key="1">
    <source>
        <dbReference type="PROSITE" id="PS50238"/>
    </source>
</evidence>
<evidence type="ECO:0000313" key="2">
    <source>
        <dbReference type="EMBL" id="MDP9765166.1"/>
    </source>
</evidence>
<dbReference type="PROSITE" id="PS50238">
    <property type="entry name" value="RHOGAP"/>
    <property type="match status" value="1"/>
</dbReference>
<keyword evidence="3" id="KW-1185">Reference proteome</keyword>
<feature type="domain" description="Rho-GAP" evidence="1">
    <location>
        <begin position="1"/>
        <end position="34"/>
    </location>
</feature>
<gene>
    <name evidence="2" type="ORF">QO006_002614</name>
</gene>
<reference evidence="2 3" key="1">
    <citation type="submission" date="2023-07" db="EMBL/GenBank/DDBJ databases">
        <title>Genomic Encyclopedia of Type Strains, Phase IV (KMG-IV): sequencing the most valuable type-strain genomes for metagenomic binning, comparative biology and taxonomic classification.</title>
        <authorList>
            <person name="Goeker M."/>
        </authorList>
    </citation>
    <scope>NUCLEOTIDE SEQUENCE [LARGE SCALE GENOMIC DNA]</scope>
    <source>
        <strain evidence="2 3">NIO-1023</strain>
    </source>
</reference>
<dbReference type="EMBL" id="JAURUR010000009">
    <property type="protein sequence ID" value="MDP9765166.1"/>
    <property type="molecule type" value="Genomic_DNA"/>
</dbReference>
<accession>A0ABT9MEX8</accession>
<comment type="caution">
    <text evidence="2">The sequence shown here is derived from an EMBL/GenBank/DDBJ whole genome shotgun (WGS) entry which is preliminary data.</text>
</comment>
<organism evidence="2 3">
    <name type="scientific">Deinococcus enclensis</name>
    <dbReference type="NCBI Taxonomy" id="1049582"/>
    <lineage>
        <taxon>Bacteria</taxon>
        <taxon>Thermotogati</taxon>
        <taxon>Deinococcota</taxon>
        <taxon>Deinococci</taxon>
        <taxon>Deinococcales</taxon>
        <taxon>Deinococcaceae</taxon>
        <taxon>Deinococcus</taxon>
    </lineage>
</organism>
<protein>
    <recommendedName>
        <fullName evidence="1">Rho-GAP domain-containing protein</fullName>
    </recommendedName>
</protein>
<sequence>MLRKIRSPLLPVAYFSYAFKRGDLRHLMLKGDLP</sequence>
<dbReference type="InterPro" id="IPR000198">
    <property type="entry name" value="RhoGAP_dom"/>
</dbReference>
<name>A0ABT9MEX8_9DEIO</name>
<dbReference type="Proteomes" id="UP001232163">
    <property type="component" value="Unassembled WGS sequence"/>
</dbReference>
<proteinExistence type="predicted"/>
<evidence type="ECO:0000313" key="3">
    <source>
        <dbReference type="Proteomes" id="UP001232163"/>
    </source>
</evidence>